<organism evidence="2 3">
    <name type="scientific">Arsenicibacter rosenii</name>
    <dbReference type="NCBI Taxonomy" id="1750698"/>
    <lineage>
        <taxon>Bacteria</taxon>
        <taxon>Pseudomonadati</taxon>
        <taxon>Bacteroidota</taxon>
        <taxon>Cytophagia</taxon>
        <taxon>Cytophagales</taxon>
        <taxon>Spirosomataceae</taxon>
        <taxon>Arsenicibacter</taxon>
    </lineage>
</organism>
<protein>
    <submittedName>
        <fullName evidence="2">Uncharacterized protein</fullName>
    </submittedName>
</protein>
<accession>A0A1S2VJ26</accession>
<evidence type="ECO:0000313" key="3">
    <source>
        <dbReference type="Proteomes" id="UP000181790"/>
    </source>
</evidence>
<dbReference type="EMBL" id="MORL01000006">
    <property type="protein sequence ID" value="OIN58752.1"/>
    <property type="molecule type" value="Genomic_DNA"/>
</dbReference>
<reference evidence="2 3" key="1">
    <citation type="submission" date="2016-10" db="EMBL/GenBank/DDBJ databases">
        <title>Arsenicibacter rosenii gen. nov., sp. nov., an efficient arsenic-methylating bacterium isolated from an arsenic-contaminated paddy soil.</title>
        <authorList>
            <person name="Huang K."/>
        </authorList>
    </citation>
    <scope>NUCLEOTIDE SEQUENCE [LARGE SCALE GENOMIC DNA]</scope>
    <source>
        <strain evidence="2 3">SM-1</strain>
    </source>
</reference>
<evidence type="ECO:0000313" key="2">
    <source>
        <dbReference type="EMBL" id="OIN58752.1"/>
    </source>
</evidence>
<sequence>MKAVKWYLLAVMILLVSKVSMAQLKIVLPGVCATCPTTPSNPLGEPAPCDGLKDAQDFSGLGSAWNRNPGHRISGFISKAETVYVGWLNTEYNNTVTGIAAGTEYCLQGTAPPFSTTAAVSSDDLQSMYTAIPAVNVLLDAPGETFKVIQKNAGGFFILSDQGRIYNWGYTNSGPGGALGAVCGPASTTISASINNVDCSVLQKLRQIPHPQGKKWKAMQIGIYIGYAADEDGKWWAWGQGARILFPSSSVPQPAVGQSWAYMS</sequence>
<evidence type="ECO:0000256" key="1">
    <source>
        <dbReference type="SAM" id="SignalP"/>
    </source>
</evidence>
<dbReference type="SUPFAM" id="SSF50985">
    <property type="entry name" value="RCC1/BLIP-II"/>
    <property type="match status" value="1"/>
</dbReference>
<dbReference type="OrthoDB" id="904022at2"/>
<keyword evidence="1" id="KW-0732">Signal</keyword>
<gene>
    <name evidence="2" type="ORF">BLX24_14455</name>
</gene>
<dbReference type="AlphaFoldDB" id="A0A1S2VJ26"/>
<feature type="chain" id="PRO_5010380089" evidence="1">
    <location>
        <begin position="23"/>
        <end position="264"/>
    </location>
</feature>
<dbReference type="InterPro" id="IPR009091">
    <property type="entry name" value="RCC1/BLIP-II"/>
</dbReference>
<comment type="caution">
    <text evidence="2">The sequence shown here is derived from an EMBL/GenBank/DDBJ whole genome shotgun (WGS) entry which is preliminary data.</text>
</comment>
<dbReference type="Proteomes" id="UP000181790">
    <property type="component" value="Unassembled WGS sequence"/>
</dbReference>
<dbReference type="Gene3D" id="2.130.10.30">
    <property type="entry name" value="Regulator of chromosome condensation 1/beta-lactamase-inhibitor protein II"/>
    <property type="match status" value="1"/>
</dbReference>
<feature type="signal peptide" evidence="1">
    <location>
        <begin position="1"/>
        <end position="22"/>
    </location>
</feature>
<proteinExistence type="predicted"/>
<name>A0A1S2VJ26_9BACT</name>
<dbReference type="RefSeq" id="WP_071503856.1">
    <property type="nucleotide sequence ID" value="NZ_MORL01000006.1"/>
</dbReference>
<keyword evidence="3" id="KW-1185">Reference proteome</keyword>